<sequence length="209" mass="23400">MPDRDNCFKLLLPQAETPIVVYQNGRATSGMQRLDQVAVLPGSFNPLHAGHRRLKAVAEEKLGRQVVFELSIANAEKPSLNVADVRQRLRQFHDDSIAVTQAPLFQQKASLFPGCCFVVGFDTARRVLDPRFYDNDVLKLRDCLQLFRESGHSFLVAGRVNHRGDFCGVEELSVPNEFQAMFVGIAATDFREDVSSTRLRREHGEAADG</sequence>
<dbReference type="SUPFAM" id="SSF52374">
    <property type="entry name" value="Nucleotidylyl transferase"/>
    <property type="match status" value="1"/>
</dbReference>
<dbReference type="PANTHER" id="PTHR31285">
    <property type="entry name" value="NICOTINAMIDE MONONUCLEOTIDE ADENYLYLTRANSFERASE"/>
    <property type="match status" value="1"/>
</dbReference>
<dbReference type="GO" id="GO:0016887">
    <property type="term" value="F:ATP hydrolysis activity"/>
    <property type="evidence" value="ECO:0007669"/>
    <property type="project" value="TreeGrafter"/>
</dbReference>
<dbReference type="PANTHER" id="PTHR31285:SF0">
    <property type="entry name" value="NICOTINAMIDE MONONUCLEOTIDE ADENYLYLTRANSFERASE"/>
    <property type="match status" value="1"/>
</dbReference>
<reference evidence="2 3" key="1">
    <citation type="journal article" date="2016" name="Front. Microbiol.">
        <title>Fuerstia marisgermanicae gen. nov., sp. nov., an Unusual Member of the Phylum Planctomycetes from the German Wadden Sea.</title>
        <authorList>
            <person name="Kohn T."/>
            <person name="Heuer A."/>
            <person name="Jogler M."/>
            <person name="Vollmers J."/>
            <person name="Boedeker C."/>
            <person name="Bunk B."/>
            <person name="Rast P."/>
            <person name="Borchert D."/>
            <person name="Glockner I."/>
            <person name="Freese H.M."/>
            <person name="Klenk H.P."/>
            <person name="Overmann J."/>
            <person name="Kaster A.K."/>
            <person name="Rohde M."/>
            <person name="Wiegand S."/>
            <person name="Jogler C."/>
        </authorList>
    </citation>
    <scope>NUCLEOTIDE SEQUENCE [LARGE SCALE GENOMIC DNA]</scope>
    <source>
        <strain evidence="2 3">NH11</strain>
    </source>
</reference>
<organism evidence="2 3">
    <name type="scientific">Fuerstiella marisgermanici</name>
    <dbReference type="NCBI Taxonomy" id="1891926"/>
    <lineage>
        <taxon>Bacteria</taxon>
        <taxon>Pseudomonadati</taxon>
        <taxon>Planctomycetota</taxon>
        <taxon>Planctomycetia</taxon>
        <taxon>Planctomycetales</taxon>
        <taxon>Planctomycetaceae</taxon>
        <taxon>Fuerstiella</taxon>
    </lineage>
</organism>
<keyword evidence="2" id="KW-0808">Transferase</keyword>
<dbReference type="Proteomes" id="UP000187735">
    <property type="component" value="Chromosome"/>
</dbReference>
<dbReference type="RefSeq" id="WP_077023389.1">
    <property type="nucleotide sequence ID" value="NZ_CP017641.1"/>
</dbReference>
<keyword evidence="3" id="KW-1185">Reference proteome</keyword>
<feature type="domain" description="Cytidyltransferase-like" evidence="1">
    <location>
        <begin position="40"/>
        <end position="201"/>
    </location>
</feature>
<accession>A0A1P8WCA5</accession>
<dbReference type="Gene3D" id="3.40.50.620">
    <property type="entry name" value="HUPs"/>
    <property type="match status" value="1"/>
</dbReference>
<dbReference type="GO" id="GO:0005737">
    <property type="term" value="C:cytoplasm"/>
    <property type="evidence" value="ECO:0007669"/>
    <property type="project" value="TreeGrafter"/>
</dbReference>
<dbReference type="GO" id="GO:0000309">
    <property type="term" value="F:nicotinamide-nucleotide adenylyltransferase activity"/>
    <property type="evidence" value="ECO:0007669"/>
    <property type="project" value="TreeGrafter"/>
</dbReference>
<dbReference type="STRING" id="1891926.Fuma_01254"/>
<evidence type="ECO:0000313" key="2">
    <source>
        <dbReference type="EMBL" id="APZ91663.1"/>
    </source>
</evidence>
<dbReference type="InterPro" id="IPR014729">
    <property type="entry name" value="Rossmann-like_a/b/a_fold"/>
</dbReference>
<name>A0A1P8WCA5_9PLAN</name>
<keyword evidence="2" id="KW-0548">Nucleotidyltransferase</keyword>
<proteinExistence type="predicted"/>
<evidence type="ECO:0000259" key="1">
    <source>
        <dbReference type="Pfam" id="PF01467"/>
    </source>
</evidence>
<dbReference type="AlphaFoldDB" id="A0A1P8WCA5"/>
<protein>
    <submittedName>
        <fullName evidence="2">Nicotinic acid mononucleotide adenylyltransferase</fullName>
    </submittedName>
</protein>
<gene>
    <name evidence="2" type="ORF">Fuma_01254</name>
</gene>
<dbReference type="EMBL" id="CP017641">
    <property type="protein sequence ID" value="APZ91663.1"/>
    <property type="molecule type" value="Genomic_DNA"/>
</dbReference>
<dbReference type="KEGG" id="fmr:Fuma_01254"/>
<evidence type="ECO:0000313" key="3">
    <source>
        <dbReference type="Proteomes" id="UP000187735"/>
    </source>
</evidence>
<dbReference type="OrthoDB" id="156876at2"/>
<dbReference type="Pfam" id="PF01467">
    <property type="entry name" value="CTP_transf_like"/>
    <property type="match status" value="1"/>
</dbReference>
<dbReference type="InterPro" id="IPR004821">
    <property type="entry name" value="Cyt_trans-like"/>
</dbReference>